<accession>A0AAV0I432</accession>
<name>A0AAV0I432_9ROSI</name>
<dbReference type="AlphaFoldDB" id="A0AAV0I432"/>
<dbReference type="Proteomes" id="UP001154282">
    <property type="component" value="Unassembled WGS sequence"/>
</dbReference>
<organism evidence="1 2">
    <name type="scientific">Linum tenue</name>
    <dbReference type="NCBI Taxonomy" id="586396"/>
    <lineage>
        <taxon>Eukaryota</taxon>
        <taxon>Viridiplantae</taxon>
        <taxon>Streptophyta</taxon>
        <taxon>Embryophyta</taxon>
        <taxon>Tracheophyta</taxon>
        <taxon>Spermatophyta</taxon>
        <taxon>Magnoliopsida</taxon>
        <taxon>eudicotyledons</taxon>
        <taxon>Gunneridae</taxon>
        <taxon>Pentapetalae</taxon>
        <taxon>rosids</taxon>
        <taxon>fabids</taxon>
        <taxon>Malpighiales</taxon>
        <taxon>Linaceae</taxon>
        <taxon>Linum</taxon>
    </lineage>
</organism>
<gene>
    <name evidence="1" type="ORF">LITE_LOCUS7498</name>
</gene>
<evidence type="ECO:0000313" key="2">
    <source>
        <dbReference type="Proteomes" id="UP001154282"/>
    </source>
</evidence>
<reference evidence="1" key="1">
    <citation type="submission" date="2022-08" db="EMBL/GenBank/DDBJ databases">
        <authorList>
            <person name="Gutierrez-Valencia J."/>
        </authorList>
    </citation>
    <scope>NUCLEOTIDE SEQUENCE</scope>
</reference>
<protein>
    <submittedName>
        <fullName evidence="1">Uncharacterized protein</fullName>
    </submittedName>
</protein>
<comment type="caution">
    <text evidence="1">The sequence shown here is derived from an EMBL/GenBank/DDBJ whole genome shotgun (WGS) entry which is preliminary data.</text>
</comment>
<evidence type="ECO:0000313" key="1">
    <source>
        <dbReference type="EMBL" id="CAI0392324.1"/>
    </source>
</evidence>
<dbReference type="EMBL" id="CAMGYJ010000003">
    <property type="protein sequence ID" value="CAI0392324.1"/>
    <property type="molecule type" value="Genomic_DNA"/>
</dbReference>
<keyword evidence="2" id="KW-1185">Reference proteome</keyword>
<proteinExistence type="predicted"/>
<sequence length="68" mass="7523">MKNTGFSTPIRVGIQSITGFRKRIQAFKSELVCCYTSSLGTSAACPSPKSLTASDFRRCRMHTDPYNT</sequence>